<dbReference type="InterPro" id="IPR002048">
    <property type="entry name" value="EF_hand_dom"/>
</dbReference>
<feature type="compositionally biased region" description="Polar residues" evidence="6">
    <location>
        <begin position="462"/>
        <end position="471"/>
    </location>
</feature>
<dbReference type="STRING" id="431595.K3X146"/>
<feature type="compositionally biased region" description="Polar residues" evidence="6">
    <location>
        <begin position="362"/>
        <end position="372"/>
    </location>
</feature>
<evidence type="ECO:0000256" key="2">
    <source>
        <dbReference type="ARBA" id="ARBA00022737"/>
    </source>
</evidence>
<reference evidence="8" key="3">
    <citation type="submission" date="2015-02" db="UniProtKB">
        <authorList>
            <consortium name="EnsemblProtists"/>
        </authorList>
    </citation>
    <scope>IDENTIFICATION</scope>
    <source>
        <strain evidence="8">DAOM BR144</strain>
    </source>
</reference>
<dbReference type="SMART" id="SM00607">
    <property type="entry name" value="FTP"/>
    <property type="match status" value="1"/>
</dbReference>
<dbReference type="InParanoid" id="K3X146"/>
<dbReference type="PROSITE" id="PS00018">
    <property type="entry name" value="EF_HAND_1"/>
    <property type="match status" value="4"/>
</dbReference>
<dbReference type="PANTHER" id="PTHR22870:SF408">
    <property type="entry name" value="OS09G0560450 PROTEIN"/>
    <property type="match status" value="1"/>
</dbReference>
<dbReference type="HOGENOM" id="CLU_001962_0_0_1"/>
<feature type="compositionally biased region" description="Basic and acidic residues" evidence="6">
    <location>
        <begin position="472"/>
        <end position="493"/>
    </location>
</feature>
<keyword evidence="9" id="KW-1185">Reference proteome</keyword>
<feature type="domain" description="EF-hand" evidence="7">
    <location>
        <begin position="168"/>
        <end position="203"/>
    </location>
</feature>
<feature type="domain" description="EF-hand" evidence="7">
    <location>
        <begin position="123"/>
        <end position="158"/>
    </location>
</feature>
<dbReference type="InterPro" id="IPR018247">
    <property type="entry name" value="EF_Hand_1_Ca_BS"/>
</dbReference>
<dbReference type="EMBL" id="GL376590">
    <property type="status" value="NOT_ANNOTATED_CDS"/>
    <property type="molecule type" value="Genomic_DNA"/>
</dbReference>
<feature type="region of interest" description="Disordered" evidence="6">
    <location>
        <begin position="359"/>
        <end position="500"/>
    </location>
</feature>
<feature type="region of interest" description="Disordered" evidence="6">
    <location>
        <begin position="1371"/>
        <end position="1403"/>
    </location>
</feature>
<reference evidence="9" key="2">
    <citation type="submission" date="2010-04" db="EMBL/GenBank/DDBJ databases">
        <authorList>
            <person name="Buell R."/>
            <person name="Hamilton J."/>
            <person name="Hostetler J."/>
        </authorList>
    </citation>
    <scope>NUCLEOTIDE SEQUENCE [LARGE SCALE GENOMIC DNA]</scope>
    <source>
        <strain evidence="9">DAOM:BR144</strain>
    </source>
</reference>
<feature type="region of interest" description="Disordered" evidence="6">
    <location>
        <begin position="581"/>
        <end position="616"/>
    </location>
</feature>
<protein>
    <recommendedName>
        <fullName evidence="7">EF-hand domain-containing protein</fullName>
    </recommendedName>
</protein>
<feature type="domain" description="EF-hand" evidence="7">
    <location>
        <begin position="87"/>
        <end position="122"/>
    </location>
</feature>
<dbReference type="GO" id="GO:0005509">
    <property type="term" value="F:calcium ion binding"/>
    <property type="evidence" value="ECO:0007669"/>
    <property type="project" value="InterPro"/>
</dbReference>
<evidence type="ECO:0000256" key="3">
    <source>
        <dbReference type="ARBA" id="ARBA00022837"/>
    </source>
</evidence>
<dbReference type="InterPro" id="IPR000408">
    <property type="entry name" value="Reg_chr_condens"/>
</dbReference>
<dbReference type="Gene3D" id="2.130.10.30">
    <property type="entry name" value="Regulator of chromosome condensation 1/beta-lactamase-inhibitor protein II"/>
    <property type="match status" value="1"/>
</dbReference>
<feature type="repeat" description="RCC1" evidence="5">
    <location>
        <begin position="933"/>
        <end position="987"/>
    </location>
</feature>
<dbReference type="InterPro" id="IPR006585">
    <property type="entry name" value="FTP1"/>
</dbReference>
<dbReference type="Gene3D" id="2.60.120.260">
    <property type="entry name" value="Galactose-binding domain-like"/>
    <property type="match status" value="1"/>
</dbReference>
<dbReference type="eggNOG" id="KOG0027">
    <property type="taxonomic scope" value="Eukaryota"/>
</dbReference>
<dbReference type="Pfam" id="PF00415">
    <property type="entry name" value="RCC1"/>
    <property type="match status" value="3"/>
</dbReference>
<feature type="repeat" description="RCC1" evidence="5">
    <location>
        <begin position="818"/>
        <end position="875"/>
    </location>
</feature>
<dbReference type="Proteomes" id="UP000019132">
    <property type="component" value="Unassembled WGS sequence"/>
</dbReference>
<dbReference type="InterPro" id="IPR009091">
    <property type="entry name" value="RCC1/BLIP-II"/>
</dbReference>
<feature type="compositionally biased region" description="Basic and acidic residues" evidence="6">
    <location>
        <begin position="606"/>
        <end position="616"/>
    </location>
</feature>
<evidence type="ECO:0000256" key="6">
    <source>
        <dbReference type="SAM" id="MobiDB-lite"/>
    </source>
</evidence>
<evidence type="ECO:0000256" key="1">
    <source>
        <dbReference type="ARBA" id="ARBA00022723"/>
    </source>
</evidence>
<dbReference type="VEuPathDB" id="FungiDB:PYU1_G010922"/>
<keyword evidence="3" id="KW-0106">Calcium</keyword>
<feature type="compositionally biased region" description="Basic and acidic residues" evidence="6">
    <location>
        <begin position="449"/>
        <end position="461"/>
    </location>
</feature>
<feature type="repeat" description="RCC1" evidence="5">
    <location>
        <begin position="876"/>
        <end position="932"/>
    </location>
</feature>
<evidence type="ECO:0000313" key="8">
    <source>
        <dbReference type="EnsemblProtists" id="PYU1_T010945"/>
    </source>
</evidence>
<keyword evidence="1" id="KW-0479">Metal-binding</keyword>
<dbReference type="PANTHER" id="PTHR22870">
    <property type="entry name" value="REGULATOR OF CHROMOSOME CONDENSATION"/>
    <property type="match status" value="1"/>
</dbReference>
<dbReference type="EnsemblProtists" id="PYU1_T010945">
    <property type="protein sequence ID" value="PYU1_T010945"/>
    <property type="gene ID" value="PYU1_G010922"/>
</dbReference>
<feature type="region of interest" description="Disordered" evidence="6">
    <location>
        <begin position="1"/>
        <end position="79"/>
    </location>
</feature>
<reference evidence="9" key="1">
    <citation type="journal article" date="2010" name="Genome Biol.">
        <title>Genome sequence of the necrotrophic plant pathogen Pythium ultimum reveals original pathogenicity mechanisms and effector repertoire.</title>
        <authorList>
            <person name="Levesque C.A."/>
            <person name="Brouwer H."/>
            <person name="Cano L."/>
            <person name="Hamilton J.P."/>
            <person name="Holt C."/>
            <person name="Huitema E."/>
            <person name="Raffaele S."/>
            <person name="Robideau G.P."/>
            <person name="Thines M."/>
            <person name="Win J."/>
            <person name="Zerillo M.M."/>
            <person name="Beakes G.W."/>
            <person name="Boore J.L."/>
            <person name="Busam D."/>
            <person name="Dumas B."/>
            <person name="Ferriera S."/>
            <person name="Fuerstenberg S.I."/>
            <person name="Gachon C.M."/>
            <person name="Gaulin E."/>
            <person name="Govers F."/>
            <person name="Grenville-Briggs L."/>
            <person name="Horner N."/>
            <person name="Hostetler J."/>
            <person name="Jiang R.H."/>
            <person name="Johnson J."/>
            <person name="Krajaejun T."/>
            <person name="Lin H."/>
            <person name="Meijer H.J."/>
            <person name="Moore B."/>
            <person name="Morris P."/>
            <person name="Phuntmart V."/>
            <person name="Puiu D."/>
            <person name="Shetty J."/>
            <person name="Stajich J.E."/>
            <person name="Tripathy S."/>
            <person name="Wawra S."/>
            <person name="van West P."/>
            <person name="Whitty B.R."/>
            <person name="Coutinho P.M."/>
            <person name="Henrissat B."/>
            <person name="Martin F."/>
            <person name="Thomas P.D."/>
            <person name="Tyler B.M."/>
            <person name="De Vries R.P."/>
            <person name="Kamoun S."/>
            <person name="Yandell M."/>
            <person name="Tisserat N."/>
            <person name="Buell C.R."/>
        </authorList>
    </citation>
    <scope>NUCLEOTIDE SEQUENCE</scope>
    <source>
        <strain evidence="9">DAOM:BR144</strain>
    </source>
</reference>
<dbReference type="Pfam" id="PF22633">
    <property type="entry name" value="F5_F8_type_C_2"/>
    <property type="match status" value="1"/>
</dbReference>
<dbReference type="Pfam" id="PF13540">
    <property type="entry name" value="RCC1_2"/>
    <property type="match status" value="1"/>
</dbReference>
<dbReference type="Pfam" id="PF13499">
    <property type="entry name" value="EF-hand_7"/>
    <property type="match status" value="2"/>
</dbReference>
<name>K3X146_GLOUD</name>
<feature type="compositionally biased region" description="Basic and acidic residues" evidence="6">
    <location>
        <begin position="373"/>
        <end position="422"/>
    </location>
</feature>
<evidence type="ECO:0000259" key="7">
    <source>
        <dbReference type="PROSITE" id="PS50222"/>
    </source>
</evidence>
<sequence length="1441" mass="161723">SRIAEGGPPDATPPKSLPQITAQQDTSASTKTHAKEPSAKKDELELFGADSDESDDDATIDRYAGDGAGDVTEDAPDTESKKVSTLLSKLSPEELFRKYDTDGSGNISVQEFLAMLPDLGITMSDAKATRIFKKCDTDGGGEIDLNEFKMAMFSVDPVSGNTLGFSPSSLLAPRDAFELFDTDGTGQIDELEFADVLEYFGMNVSDEKQETMFKKYDKDKSGYIDYKEFRSMWIRLSNVREELTKRGVEIPKYATPWKLQQILETILDEEEAREALVFAEAQNFMHKQREKERRQLLGKKAVVRAQDELTAALDAAGQVYIFGTGKYDQFAGEAVIRDEALFPGFTAVREIWSFRVNPKPNELQTSSAPSTNEPHKVEKPKQAAGIDEKLVQERKRQRKLAESKPKERDTSKYVRRRPENKRWKFQSPPKLNRQTIQDLKVHRTTHNAGNHDDDNTNREILENQSSSGSIRSETEAKVEPIESELSEEHRDVANENGADDSLKNEELAKLFFEDREFVRSLRFRLSKLMTNTGLLWGRGVLTGTLAENVAYVVTSTGNVLTWGGKSKTSWESAIKKSAIDFGSDSSDEENEPQIPSGNSQGRKNKTKELMSEKAPELHGVKDPKVEARAEELLEVERRQKEENERYERLKCVVMYYDVWELLPSNATRMLFMEQVLIPRLDYETMVQSVQLRGLNVERITKMDLILLLGECFELEREIRGQEGHLEFIATEERIKTYNLNTKSKKLLESWKELKAIREERQAKIDDQATQTQIDTILRADHAFETKTARHKVQMEDITPEYTTRGGNLRIDMSGITTRSMYTWGNGTAGRLGHQLNENGALCYDSDHPQFATAFQDVSIRYVACAHSHSAAISSDGNVYAWGSTSCGKLGVGIVDNEYEQFSTIPLLVKFPGKRQIRSMSCGAAHTGAVTTTGELFMWGCANGGRLGLGNVVDTVVVPTLVRELVAKKVRVWHVSCGSTHSAVCSEIVSDFDSGSKKLRGGQVYVCGGSIPLGRQISTWELVPELNDIGIRQVSCGVSHTGAVSAYGELYTWGRNNKGCTGHAITLFLPRPRLLKCLHVEPYNLLFGKPCRQISVYNEQGPQLAVNGAVDGTLGTCIHTHLEDKPWWEVNLGQPAVIERIRVWNRTDVPLNPSKARDEYTGRLFPFWILVSEFEFKDLEGKEGLRAAKVQSSAFELFKDNKRMTEWVLPTANTVGQYVRIQLQNRNFLHIAEVEVFGVYSAFKTVGRVGSVHCANEVTMVVVPPTSQESVLEDYYLRAIQADADNATILRQFDAFARSYRKFGRGDAATLGASCRLCRMFRECEICELYSQTKLLSTFADENGELPTRVVGDRMGLQDLVEMVVNEDQLEAEEQEKLRQQEEAARQEAERQAALAKQLADKDAKLQRRSILGALQRRPPAIVSRLSSALPFRKPPSSSKPE</sequence>
<keyword evidence="4" id="KW-1015">Disulfide bond</keyword>
<organism evidence="8 9">
    <name type="scientific">Globisporangium ultimum (strain ATCC 200006 / CBS 805.95 / DAOM BR144)</name>
    <name type="common">Pythium ultimum</name>
    <dbReference type="NCBI Taxonomy" id="431595"/>
    <lineage>
        <taxon>Eukaryota</taxon>
        <taxon>Sar</taxon>
        <taxon>Stramenopiles</taxon>
        <taxon>Oomycota</taxon>
        <taxon>Peronosporomycetes</taxon>
        <taxon>Pythiales</taxon>
        <taxon>Pythiaceae</taxon>
        <taxon>Globisporangium</taxon>
    </lineage>
</organism>
<feature type="compositionally biased region" description="Basic and acidic residues" evidence="6">
    <location>
        <begin position="1374"/>
        <end position="1390"/>
    </location>
</feature>
<accession>K3X146</accession>
<proteinExistence type="predicted"/>
<dbReference type="SUPFAM" id="SSF50985">
    <property type="entry name" value="RCC1/BLIP-II"/>
    <property type="match status" value="1"/>
</dbReference>
<dbReference type="Gene3D" id="1.10.238.10">
    <property type="entry name" value="EF-hand"/>
    <property type="match status" value="2"/>
</dbReference>
<dbReference type="InterPro" id="IPR051210">
    <property type="entry name" value="Ub_ligase/GEF_domain"/>
</dbReference>
<evidence type="ECO:0000256" key="4">
    <source>
        <dbReference type="ARBA" id="ARBA00023157"/>
    </source>
</evidence>
<dbReference type="SMART" id="SM00054">
    <property type="entry name" value="EFh"/>
    <property type="match status" value="4"/>
</dbReference>
<dbReference type="PROSITE" id="PS50012">
    <property type="entry name" value="RCC1_3"/>
    <property type="match status" value="3"/>
</dbReference>
<dbReference type="InterPro" id="IPR011992">
    <property type="entry name" value="EF-hand-dom_pair"/>
</dbReference>
<dbReference type="PRINTS" id="PR00633">
    <property type="entry name" value="RCCNDNSATION"/>
</dbReference>
<keyword evidence="2" id="KW-0677">Repeat</keyword>
<evidence type="ECO:0000313" key="9">
    <source>
        <dbReference type="Proteomes" id="UP000019132"/>
    </source>
</evidence>
<dbReference type="SUPFAM" id="SSF49785">
    <property type="entry name" value="Galactose-binding domain-like"/>
    <property type="match status" value="1"/>
</dbReference>
<evidence type="ECO:0000256" key="5">
    <source>
        <dbReference type="PROSITE-ProRule" id="PRU00235"/>
    </source>
</evidence>
<dbReference type="SUPFAM" id="SSF47473">
    <property type="entry name" value="EF-hand"/>
    <property type="match status" value="1"/>
</dbReference>
<dbReference type="OMA" id="RYIPTHR"/>
<dbReference type="InterPro" id="IPR008979">
    <property type="entry name" value="Galactose-bd-like_sf"/>
</dbReference>
<dbReference type="PROSITE" id="PS50222">
    <property type="entry name" value="EF_HAND_2"/>
    <property type="match status" value="4"/>
</dbReference>
<feature type="domain" description="EF-hand" evidence="7">
    <location>
        <begin position="204"/>
        <end position="239"/>
    </location>
</feature>
<feature type="compositionally biased region" description="Basic and acidic residues" evidence="6">
    <location>
        <begin position="33"/>
        <end position="44"/>
    </location>
</feature>
<feature type="compositionally biased region" description="Polar residues" evidence="6">
    <location>
        <begin position="18"/>
        <end position="31"/>
    </location>
</feature>